<dbReference type="OrthoDB" id="427518at2759"/>
<gene>
    <name evidence="12" type="ORF">APUU_61233S</name>
</gene>
<evidence type="ECO:0000256" key="3">
    <source>
        <dbReference type="ARBA" id="ARBA00004370"/>
    </source>
</evidence>
<dbReference type="GO" id="GO:0016788">
    <property type="term" value="F:hydrolase activity, acting on ester bonds"/>
    <property type="evidence" value="ECO:0007669"/>
    <property type="project" value="InterPro"/>
</dbReference>
<comment type="similarity">
    <text evidence="8">Belongs to the GPI inositol-deacylase family.</text>
</comment>
<reference evidence="12" key="1">
    <citation type="submission" date="2021-01" db="EMBL/GenBank/DDBJ databases">
        <authorList>
            <consortium name="Aspergillus puulaauensis MK2 genome sequencing consortium"/>
            <person name="Kazuki M."/>
            <person name="Futagami T."/>
        </authorList>
    </citation>
    <scope>NUCLEOTIDE SEQUENCE</scope>
    <source>
        <strain evidence="12">MK2</strain>
    </source>
</reference>
<evidence type="ECO:0000259" key="11">
    <source>
        <dbReference type="Pfam" id="PF25000"/>
    </source>
</evidence>
<organism evidence="12 13">
    <name type="scientific">Aspergillus puulaauensis</name>
    <dbReference type="NCBI Taxonomy" id="1220207"/>
    <lineage>
        <taxon>Eukaryota</taxon>
        <taxon>Fungi</taxon>
        <taxon>Dikarya</taxon>
        <taxon>Ascomycota</taxon>
        <taxon>Pezizomycotina</taxon>
        <taxon>Eurotiomycetes</taxon>
        <taxon>Eurotiomycetidae</taxon>
        <taxon>Eurotiales</taxon>
        <taxon>Aspergillaceae</taxon>
        <taxon>Aspergillus</taxon>
    </lineage>
</organism>
<dbReference type="KEGG" id="apuu:APUU_61233S"/>
<dbReference type="PANTHER" id="PTHR48182:SF2">
    <property type="entry name" value="PROTEIN SERAC1"/>
    <property type="match status" value="1"/>
</dbReference>
<dbReference type="InterPro" id="IPR056681">
    <property type="entry name" value="DUF7779"/>
</dbReference>
<proteinExistence type="inferred from homology"/>
<evidence type="ECO:0000259" key="10">
    <source>
        <dbReference type="Pfam" id="PF07819"/>
    </source>
</evidence>
<evidence type="ECO:0000256" key="5">
    <source>
        <dbReference type="ARBA" id="ARBA00022824"/>
    </source>
</evidence>
<keyword evidence="7 8" id="KW-0472">Membrane</keyword>
<keyword evidence="8" id="KW-0378">Hydrolase</keyword>
<keyword evidence="8" id="KW-0813">Transport</keyword>
<comment type="function">
    <text evidence="1 8">Involved in inositol deacylation of GPI-anchored proteins which plays important roles in the quality control and ER-associated degradation of GPI-anchored proteins.</text>
</comment>
<keyword evidence="8" id="KW-0653">Protein transport</keyword>
<accession>A0A7R7XUV9</accession>
<evidence type="ECO:0000313" key="13">
    <source>
        <dbReference type="Proteomes" id="UP000654913"/>
    </source>
</evidence>
<dbReference type="PANTHER" id="PTHR48182">
    <property type="entry name" value="PROTEIN SERAC1"/>
    <property type="match status" value="1"/>
</dbReference>
<dbReference type="EMBL" id="AP024448">
    <property type="protein sequence ID" value="BCS28185.1"/>
    <property type="molecule type" value="Genomic_DNA"/>
</dbReference>
<keyword evidence="13" id="KW-1185">Reference proteome</keyword>
<dbReference type="AlphaFoldDB" id="A0A7R7XUV9"/>
<dbReference type="RefSeq" id="XP_041560371.1">
    <property type="nucleotide sequence ID" value="XM_041694553.1"/>
</dbReference>
<evidence type="ECO:0000256" key="2">
    <source>
        <dbReference type="ARBA" id="ARBA00004173"/>
    </source>
</evidence>
<evidence type="ECO:0000256" key="8">
    <source>
        <dbReference type="RuleBase" id="RU365011"/>
    </source>
</evidence>
<comment type="subcellular location">
    <subcellularLocation>
        <location evidence="8">Endoplasmic reticulum membrane</location>
    </subcellularLocation>
    <subcellularLocation>
        <location evidence="3">Membrane</location>
    </subcellularLocation>
    <subcellularLocation>
        <location evidence="2">Mitochondrion</location>
    </subcellularLocation>
</comment>
<dbReference type="InterPro" id="IPR029058">
    <property type="entry name" value="AB_hydrolase_fold"/>
</dbReference>
<evidence type="ECO:0000256" key="1">
    <source>
        <dbReference type="ARBA" id="ARBA00003496"/>
    </source>
</evidence>
<dbReference type="InterPro" id="IPR012908">
    <property type="entry name" value="PGAP1-ab_dom-like"/>
</dbReference>
<dbReference type="Gene3D" id="3.40.50.1820">
    <property type="entry name" value="alpha/beta hydrolase"/>
    <property type="match status" value="1"/>
</dbReference>
<feature type="domain" description="DUF7779" evidence="11">
    <location>
        <begin position="581"/>
        <end position="691"/>
    </location>
</feature>
<dbReference type="SUPFAM" id="SSF52540">
    <property type="entry name" value="P-loop containing nucleoside triphosphate hydrolases"/>
    <property type="match status" value="1"/>
</dbReference>
<dbReference type="GO" id="GO:0005789">
    <property type="term" value="C:endoplasmic reticulum membrane"/>
    <property type="evidence" value="ECO:0007669"/>
    <property type="project" value="UniProtKB-SubCell"/>
</dbReference>
<dbReference type="Pfam" id="PF07819">
    <property type="entry name" value="PGAP1"/>
    <property type="match status" value="1"/>
</dbReference>
<evidence type="ECO:0000256" key="4">
    <source>
        <dbReference type="ARBA" id="ARBA00015856"/>
    </source>
</evidence>
<dbReference type="Pfam" id="PF25000">
    <property type="entry name" value="DUF7779"/>
    <property type="match status" value="1"/>
</dbReference>
<evidence type="ECO:0000313" key="12">
    <source>
        <dbReference type="EMBL" id="BCS28185.1"/>
    </source>
</evidence>
<dbReference type="EC" id="3.1.-.-" evidence="8"/>
<evidence type="ECO:0000256" key="9">
    <source>
        <dbReference type="SAM" id="MobiDB-lite"/>
    </source>
</evidence>
<feature type="domain" description="GPI inositol-deacylase PGAP1-like alpha/beta" evidence="10">
    <location>
        <begin position="67"/>
        <end position="182"/>
    </location>
</feature>
<dbReference type="InterPro" id="IPR027417">
    <property type="entry name" value="P-loop_NTPase"/>
</dbReference>
<dbReference type="SUPFAM" id="SSF53474">
    <property type="entry name" value="alpha/beta-Hydrolases"/>
    <property type="match status" value="1"/>
</dbReference>
<sequence>MPKRAERGVTVLHDPRATPSNDGSIAEIAVDVVAIHGLNGDAQQTWTHRDSGVLWLRDILPAEIPAIRVLTYGYDARIANFTGQQHLRSISIKLISELVDLRRTDEVSRSDMIPLEADSHSSIQERHRPIVLVCHSLGGIVAKKALLLDRLSADKLVQDCVRGVMFFGTPHNGSDIAATGKILATLVSKISPLNAPRALLGMLRKNSQELFEMTEDFVKRRGDIELVAFYETRRTRVGCVFKTMVVERSSAILNVGPENAIPQDADHAQLVRFSDAEQTKFRPVVSRLREWVDRFRCDPSSEPTQTTSDRSITANAGHLAVTEPRAVFLGPSGEPCQSLYGRAGELAEMEEFFSRGGFQRHTFALCGLGGVGKTRVALCYVLGHILQYKCAVVWLNAGSQASLENDFHRLYDALQLRCPGDKIEAVKGWFSQSHNQKWLFVFDNANSPDKVGLEKYIPIVNWGHIIFTTRDQAVMGTLCQRWIELEPLPKKASVSLLVETSGPANSNQPDMQAAEEVAKLLGYLPLAMVHAAAFMRSRHKTFRQYGRMFATGREQLLRYSPRVGSQESPVLRTWELSFKELEQDSQDAVAILLLFSFLDPASIPEIVLHRGCTANRRWDENGEIVDVAAHEEGVEEEFASLLGNDFRLDDAIERLLALSLISCQTGPDKRRTFSIHPLVQHCVVHRLSAGELRRWRRQALLLVCHAFPRNRNGVIGRRLLPHLRRVLLEYDELGKSGDSPDQTPIFRHALASTLLSASRYSDTHWKWEAITRTRKVLKHDDDPFLNAELAHRGRAVQRMSGDPDIEKKVLCETFDPGAQAGQQSRQASKKYNAQLGEMIISSAGGLIREGKLQAAEAKLCQWKPLGAPSTLERITLRAQQTNLCKILRLRGVFDLALAKLDSVFRESVGDAFFEGSGWHMTLVWELAGLLCEVGDPIRAERILLDTLEPMAEANILDIRNGRRLRLSLVETYLQRHMFEQAEELLFRLKDAFESDGQLDNLAQESVFRIWMMLARKSHMQFAWSEALSRWRKALSALESIGYGHGAHAVIVRKSIGHALWMAGTLDQNQIQRILSRAASDWGDASRIYWEPRFDSAWHDHIEKALQDVGKGPVRPPSI</sequence>
<dbReference type="GO" id="GO:0015031">
    <property type="term" value="P:protein transport"/>
    <property type="evidence" value="ECO:0007669"/>
    <property type="project" value="UniProtKB-KW"/>
</dbReference>
<keyword evidence="6" id="KW-0496">Mitochondrion</keyword>
<dbReference type="GO" id="GO:0005739">
    <property type="term" value="C:mitochondrion"/>
    <property type="evidence" value="ECO:0007669"/>
    <property type="project" value="UniProtKB-SubCell"/>
</dbReference>
<evidence type="ECO:0000256" key="6">
    <source>
        <dbReference type="ARBA" id="ARBA00023128"/>
    </source>
</evidence>
<dbReference type="Proteomes" id="UP000654913">
    <property type="component" value="Chromosome 6"/>
</dbReference>
<dbReference type="GO" id="GO:0043531">
    <property type="term" value="F:ADP binding"/>
    <property type="evidence" value="ECO:0007669"/>
    <property type="project" value="InterPro"/>
</dbReference>
<feature type="region of interest" description="Disordered" evidence="9">
    <location>
        <begin position="1"/>
        <end position="20"/>
    </location>
</feature>
<keyword evidence="5 8" id="KW-0256">Endoplasmic reticulum</keyword>
<reference evidence="12" key="2">
    <citation type="submission" date="2021-02" db="EMBL/GenBank/DDBJ databases">
        <title>Aspergillus puulaauensis MK2 genome sequence.</title>
        <authorList>
            <person name="Futagami T."/>
            <person name="Mori K."/>
            <person name="Kadooka C."/>
            <person name="Tanaka T."/>
        </authorList>
    </citation>
    <scope>NUCLEOTIDE SEQUENCE</scope>
    <source>
        <strain evidence="12">MK2</strain>
    </source>
</reference>
<dbReference type="Gene3D" id="3.40.50.300">
    <property type="entry name" value="P-loop containing nucleotide triphosphate hydrolases"/>
    <property type="match status" value="1"/>
</dbReference>
<evidence type="ECO:0000256" key="7">
    <source>
        <dbReference type="ARBA" id="ARBA00023136"/>
    </source>
</evidence>
<protein>
    <recommendedName>
        <fullName evidence="4 8">GPI inositol-deacylase</fullName>
        <ecNumber evidence="8">3.1.-.-</ecNumber>
    </recommendedName>
</protein>
<dbReference type="GeneID" id="64978182"/>
<dbReference type="InterPro" id="IPR052374">
    <property type="entry name" value="SERAC1"/>
</dbReference>
<name>A0A7R7XUV9_9EURO</name>